<dbReference type="Proteomes" id="UP000824108">
    <property type="component" value="Unassembled WGS sequence"/>
</dbReference>
<accession>A0A9D2H116</accession>
<name>A0A9D2H116_9BACE</name>
<protein>
    <submittedName>
        <fullName evidence="1">Uncharacterized protein</fullName>
    </submittedName>
</protein>
<sequence>MRKFVFILMAVTLCGMFTNCGDDEWGNNNPAMEHIYYYGLDNEAYPGGNEKVYNVAQGQTVAIPSRFWSAFIRSYSPEVYYYTYSKNEDGEILSSPELVRGVDYQVVNQDGEVLIPDENGAYSMVWPNAKQGIQNIYIKALNGNKGMIRVLTFDPKKTMNSSDVSSTTIVLTNEYEVRAFTENYYVTVHIQ</sequence>
<proteinExistence type="predicted"/>
<gene>
    <name evidence="1" type="ORF">H9807_09830</name>
</gene>
<reference evidence="1" key="1">
    <citation type="journal article" date="2021" name="PeerJ">
        <title>Extensive microbial diversity within the chicken gut microbiome revealed by metagenomics and culture.</title>
        <authorList>
            <person name="Gilroy R."/>
            <person name="Ravi A."/>
            <person name="Getino M."/>
            <person name="Pursley I."/>
            <person name="Horton D.L."/>
            <person name="Alikhan N.F."/>
            <person name="Baker D."/>
            <person name="Gharbi K."/>
            <person name="Hall N."/>
            <person name="Watson M."/>
            <person name="Adriaenssens E.M."/>
            <person name="Foster-Nyarko E."/>
            <person name="Jarju S."/>
            <person name="Secka A."/>
            <person name="Antonio M."/>
            <person name="Oren A."/>
            <person name="Chaudhuri R.R."/>
            <person name="La Ragione R."/>
            <person name="Hildebrand F."/>
            <person name="Pallen M.J."/>
        </authorList>
    </citation>
    <scope>NUCLEOTIDE SEQUENCE</scope>
    <source>
        <strain evidence="1">CHK118-2852</strain>
    </source>
</reference>
<reference evidence="1" key="2">
    <citation type="submission" date="2021-04" db="EMBL/GenBank/DDBJ databases">
        <authorList>
            <person name="Gilroy R."/>
        </authorList>
    </citation>
    <scope>NUCLEOTIDE SEQUENCE</scope>
    <source>
        <strain evidence="1">CHK118-2852</strain>
    </source>
</reference>
<organism evidence="1 2">
    <name type="scientific">Candidatus Bacteroides merdavium</name>
    <dbReference type="NCBI Taxonomy" id="2838472"/>
    <lineage>
        <taxon>Bacteria</taxon>
        <taxon>Pseudomonadati</taxon>
        <taxon>Bacteroidota</taxon>
        <taxon>Bacteroidia</taxon>
        <taxon>Bacteroidales</taxon>
        <taxon>Bacteroidaceae</taxon>
        <taxon>Bacteroides</taxon>
    </lineage>
</organism>
<dbReference type="EMBL" id="DXAV01000082">
    <property type="protein sequence ID" value="HIZ92395.1"/>
    <property type="molecule type" value="Genomic_DNA"/>
</dbReference>
<dbReference type="AlphaFoldDB" id="A0A9D2H116"/>
<comment type="caution">
    <text evidence="1">The sequence shown here is derived from an EMBL/GenBank/DDBJ whole genome shotgun (WGS) entry which is preliminary data.</text>
</comment>
<evidence type="ECO:0000313" key="1">
    <source>
        <dbReference type="EMBL" id="HIZ92395.1"/>
    </source>
</evidence>
<evidence type="ECO:0000313" key="2">
    <source>
        <dbReference type="Proteomes" id="UP000824108"/>
    </source>
</evidence>